<organism evidence="3 4">
    <name type="scientific">Entomortierella chlamydospora</name>
    <dbReference type="NCBI Taxonomy" id="101097"/>
    <lineage>
        <taxon>Eukaryota</taxon>
        <taxon>Fungi</taxon>
        <taxon>Fungi incertae sedis</taxon>
        <taxon>Mucoromycota</taxon>
        <taxon>Mortierellomycotina</taxon>
        <taxon>Mortierellomycetes</taxon>
        <taxon>Mortierellales</taxon>
        <taxon>Mortierellaceae</taxon>
        <taxon>Entomortierella</taxon>
    </lineage>
</organism>
<name>A0A9P6N1L0_9FUNG</name>
<feature type="compositionally biased region" description="Low complexity" evidence="1">
    <location>
        <begin position="709"/>
        <end position="718"/>
    </location>
</feature>
<dbReference type="Gene3D" id="1.10.167.10">
    <property type="entry name" value="Regulator of G-protein Signalling 4, domain 2"/>
    <property type="match status" value="1"/>
</dbReference>
<feature type="region of interest" description="Disordered" evidence="1">
    <location>
        <begin position="526"/>
        <end position="553"/>
    </location>
</feature>
<dbReference type="SUPFAM" id="SSF48097">
    <property type="entry name" value="Regulator of G-protein signaling, RGS"/>
    <property type="match status" value="1"/>
</dbReference>
<keyword evidence="2" id="KW-1133">Transmembrane helix</keyword>
<gene>
    <name evidence="3" type="ORF">BGZ80_004162</name>
</gene>
<dbReference type="InterPro" id="IPR044926">
    <property type="entry name" value="RGS_subdomain_2"/>
</dbReference>
<keyword evidence="2" id="KW-0812">Transmembrane</keyword>
<feature type="transmembrane region" description="Helical" evidence="2">
    <location>
        <begin position="262"/>
        <end position="283"/>
    </location>
</feature>
<dbReference type="InterPro" id="IPR036305">
    <property type="entry name" value="RGS_sf"/>
</dbReference>
<feature type="compositionally biased region" description="Polar residues" evidence="1">
    <location>
        <begin position="881"/>
        <end position="903"/>
    </location>
</feature>
<reference evidence="3" key="1">
    <citation type="journal article" date="2020" name="Fungal Divers.">
        <title>Resolving the Mortierellaceae phylogeny through synthesis of multi-gene phylogenetics and phylogenomics.</title>
        <authorList>
            <person name="Vandepol N."/>
            <person name="Liber J."/>
            <person name="Desiro A."/>
            <person name="Na H."/>
            <person name="Kennedy M."/>
            <person name="Barry K."/>
            <person name="Grigoriev I.V."/>
            <person name="Miller A.N."/>
            <person name="O'Donnell K."/>
            <person name="Stajich J.E."/>
            <person name="Bonito G."/>
        </authorList>
    </citation>
    <scope>NUCLEOTIDE SEQUENCE</scope>
    <source>
        <strain evidence="3">NRRL 2769</strain>
    </source>
</reference>
<feature type="region of interest" description="Disordered" evidence="1">
    <location>
        <begin position="782"/>
        <end position="837"/>
    </location>
</feature>
<feature type="region of interest" description="Disordered" evidence="1">
    <location>
        <begin position="363"/>
        <end position="382"/>
    </location>
</feature>
<dbReference type="Proteomes" id="UP000703661">
    <property type="component" value="Unassembled WGS sequence"/>
</dbReference>
<feature type="compositionally biased region" description="Polar residues" evidence="1">
    <location>
        <begin position="652"/>
        <end position="670"/>
    </location>
</feature>
<feature type="transmembrane region" description="Helical" evidence="2">
    <location>
        <begin position="226"/>
        <end position="250"/>
    </location>
</feature>
<feature type="region of interest" description="Disordered" evidence="1">
    <location>
        <begin position="74"/>
        <end position="109"/>
    </location>
</feature>
<feature type="region of interest" description="Disordered" evidence="1">
    <location>
        <begin position="947"/>
        <end position="977"/>
    </location>
</feature>
<feature type="region of interest" description="Disordered" evidence="1">
    <location>
        <begin position="643"/>
        <end position="722"/>
    </location>
</feature>
<feature type="transmembrane region" description="Helical" evidence="2">
    <location>
        <begin position="28"/>
        <end position="48"/>
    </location>
</feature>
<feature type="region of interest" description="Disordered" evidence="1">
    <location>
        <begin position="323"/>
        <end position="342"/>
    </location>
</feature>
<evidence type="ECO:0000256" key="1">
    <source>
        <dbReference type="SAM" id="MobiDB-lite"/>
    </source>
</evidence>
<evidence type="ECO:0008006" key="5">
    <source>
        <dbReference type="Google" id="ProtNLM"/>
    </source>
</evidence>
<evidence type="ECO:0000313" key="4">
    <source>
        <dbReference type="Proteomes" id="UP000703661"/>
    </source>
</evidence>
<sequence>MGSICLISTVVTFILAKTENDLKQRGQYLVFWNASYMCTVPWLLTYLARGWRLVYIYNQQVDFGNRTIQRNIAREANTSPTTRRDDGLRISKSRTGHGPSSEGSTGDAVIDDTMQTNKQLALNLDVLLPPLPISESTSPQPPIERGSYINNIAISTISLTTSAFVTPRIPPGDPNDELMRTISPLTGINIFPDSNVPFGVCLGTQFVKPSPVQINPTSYKCGEGAVFYPIYIIMLAFLTIGCPILIWKLWWIKDGFGIRNELFITMFIGLPGFVLYFVSPFRLKKLDSGSWNHVNWFILTVFLAQVNSVVLPLIQFYMRQRPKQRSDGSKGSSKPFSSILRWDSPKKIPGTLSFDMDSDTTSLWSHSQSSSRVTSPQPQNRPLEACDSRIYEHQSLAQHSIVDAGSKGEDGLPLPPNCSTTRNSRIRGMKGFWAEYGKDSDGNIIPLSRMNPRAFEYALRDGEMLGELVKFSVTVFSAENAKFLQEYDGLRKQVREYYRLAGHGSSQSKHSQNASDATASIINTTDELAPGLDSSSRPREVKRSHTLSLASSTHSKCSTQELISIVENSTKPSQDGIRVGGVAEWGEETPGKNGDPGPSTGVPACAYPMKLFGKHRKDLGGNLWTPSHHYSLRSFNPPYVSPYGPVQEEVNSDAQQLDSPSLATSPTESAPGQHHHKQKGSLGGQTSQSDVARSTADDENELKHGSGEGNNSEKSSSSWYGRGNTGSTISYYDVTPSEVDSYQDSASDGIQQLMDYLGDMDSLTDTSRVDGLDISIMDEHLSSNQDSDAMEDGSVLPNNSISSEKPSSSSLPKDADTSSSAPPSKPETRSTFIPAHNTSYSLGSSPIGIMTSDKLRESMPTILQRNPSRLSHAVNAGPFHSPTSSVSATFSPRLPSQPQSLISNPIRPIRPTLQRSYSSRNALTAEELQLFQSSSVTFVTLTDPTSQSIVDSQPRAHNSQSPQGSCSSPKSSSSWSQIRSRSLPARASTLSDIYRISKAKLASKNHSIDISTINGRTPVPRALLAAYWEICQTFIMPNAILELNLNERYVSEIKSLFLNSECYLEMYEPIVKEVQELVYSNVWPRFIQSIQREPQGFFGKLKRTWNTLFGKGSEDLGDEIYAAQSNRLTGRFHRSRVHDAASNDGRGLGGSVPQGQLNQNADTMELVSLQLTPPPPQASYIHGQYCYLGLSSDGGALCGGSQSSIEASDMEQLDLGRFGVMQDLDFSALQHIVIDPK</sequence>
<feature type="compositionally biased region" description="Low complexity" evidence="1">
    <location>
        <begin position="959"/>
        <end position="977"/>
    </location>
</feature>
<feature type="transmembrane region" description="Helical" evidence="2">
    <location>
        <begin position="295"/>
        <end position="318"/>
    </location>
</feature>
<evidence type="ECO:0000313" key="3">
    <source>
        <dbReference type="EMBL" id="KAG0020461.1"/>
    </source>
</evidence>
<feature type="compositionally biased region" description="Polar residues" evidence="1">
    <location>
        <begin position="947"/>
        <end position="958"/>
    </location>
</feature>
<dbReference type="EMBL" id="JAAAID010000215">
    <property type="protein sequence ID" value="KAG0020461.1"/>
    <property type="molecule type" value="Genomic_DNA"/>
</dbReference>
<accession>A0A9P6N1L0</accession>
<dbReference type="AlphaFoldDB" id="A0A9P6N1L0"/>
<keyword evidence="4" id="KW-1185">Reference proteome</keyword>
<protein>
    <recommendedName>
        <fullName evidence="5">RGS domain-containing protein</fullName>
    </recommendedName>
</protein>
<proteinExistence type="predicted"/>
<comment type="caution">
    <text evidence="3">The sequence shown here is derived from an EMBL/GenBank/DDBJ whole genome shotgun (WGS) entry which is preliminary data.</text>
</comment>
<feature type="compositionally biased region" description="Low complexity" evidence="1">
    <location>
        <begin position="800"/>
        <end position="810"/>
    </location>
</feature>
<evidence type="ECO:0000256" key="2">
    <source>
        <dbReference type="SAM" id="Phobius"/>
    </source>
</evidence>
<keyword evidence="2" id="KW-0472">Membrane</keyword>
<feature type="region of interest" description="Disordered" evidence="1">
    <location>
        <begin position="875"/>
        <end position="905"/>
    </location>
</feature>